<dbReference type="Pfam" id="PF04055">
    <property type="entry name" value="Radical_SAM"/>
    <property type="match status" value="1"/>
</dbReference>
<dbReference type="Proteomes" id="UP000255517">
    <property type="component" value="Unassembled WGS sequence"/>
</dbReference>
<gene>
    <name evidence="9" type="primary">ydeM_1</name>
    <name evidence="9" type="ORF">NCTC13149_00776</name>
</gene>
<evidence type="ECO:0000256" key="4">
    <source>
        <dbReference type="ARBA" id="ARBA00022723"/>
    </source>
</evidence>
<dbReference type="InterPro" id="IPR023867">
    <property type="entry name" value="Sulphatase_maturase_rSAM"/>
</dbReference>
<dbReference type="PROSITE" id="PS01305">
    <property type="entry name" value="MOAA_NIFB_PQQE"/>
    <property type="match status" value="1"/>
</dbReference>
<evidence type="ECO:0000256" key="1">
    <source>
        <dbReference type="ARBA" id="ARBA00001966"/>
    </source>
</evidence>
<dbReference type="GO" id="GO:0051539">
    <property type="term" value="F:4 iron, 4 sulfur cluster binding"/>
    <property type="evidence" value="ECO:0007669"/>
    <property type="project" value="UniProtKB-KW"/>
</dbReference>
<dbReference type="Gene3D" id="3.20.20.70">
    <property type="entry name" value="Aldolase class I"/>
    <property type="match status" value="1"/>
</dbReference>
<sequence length="507" mass="58709">MKESNLSLLHDRVVNYVDRKPKKSSESIGMFFNTISDTMYFFDSGTGKVFTGEKKYLEFLNRFINEKNLEKVLEECKLSEEELKEFEQYIIEEDLLKGLTGEALYSKSSLETDLEEISKGCQQIVLEVTGACNLRCKYCIFGSKKKRIRDFNTKIMSETTILKSLNYMKDHGENTVYITFYGGEPLLAFDKIKFAIEKSLELMPEKEIYFSFTTNLTLLTKEIVEYLSKLKNMSLLCSLDGPKDIHDLYRVDMHGDGTHDKIIKNLELLKKAQKENKKFSVNFNCVYMPPYSIEKLEKIDLYFENLLKDFDGSNYSITYPTEETIPEDIAKQYELSDRSLIQWIEKKVMSEENLDNFKCKGIIDYIMPVHERVITQIASPVLPMNGCCTPGARRLYVNTDGEYYVCERINKSPAIGNIDTGINIDIITEKYYKDYSDKSIEHCANCWAAKMCPVCYADRMNEEGISEKAHDNCESMRNNIRNQFSLYYSVLEKNPEKLSVLNNSITV</sequence>
<dbReference type="CDD" id="cd01335">
    <property type="entry name" value="Radical_SAM"/>
    <property type="match status" value="1"/>
</dbReference>
<dbReference type="NCBIfam" id="TIGR04085">
    <property type="entry name" value="rSAM_more_4Fe4S"/>
    <property type="match status" value="1"/>
</dbReference>
<dbReference type="SUPFAM" id="SSF102114">
    <property type="entry name" value="Radical SAM enzymes"/>
    <property type="match status" value="1"/>
</dbReference>
<dbReference type="AlphaFoldDB" id="A0A379C4C3"/>
<dbReference type="InterPro" id="IPR058240">
    <property type="entry name" value="rSAM_sf"/>
</dbReference>
<dbReference type="RefSeq" id="WP_019035143.1">
    <property type="nucleotide sequence ID" value="NZ_JASOSY010000008.1"/>
</dbReference>
<keyword evidence="4" id="KW-0479">Metal-binding</keyword>
<dbReference type="InterPro" id="IPR007197">
    <property type="entry name" value="rSAM"/>
</dbReference>
<dbReference type="PANTHER" id="PTHR43273:SF3">
    <property type="entry name" value="ANAEROBIC SULFATASE-MATURATING ENZYME HOMOLOG ASLB-RELATED"/>
    <property type="match status" value="1"/>
</dbReference>
<reference evidence="9 10" key="1">
    <citation type="submission" date="2018-06" db="EMBL/GenBank/DDBJ databases">
        <authorList>
            <consortium name="Pathogen Informatics"/>
            <person name="Doyle S."/>
        </authorList>
    </citation>
    <scope>NUCLEOTIDE SEQUENCE [LARGE SCALE GENOMIC DNA]</scope>
    <source>
        <strain evidence="9 10">NCTC13149</strain>
    </source>
</reference>
<dbReference type="PANTHER" id="PTHR43273">
    <property type="entry name" value="ANAEROBIC SULFATASE-MATURATING ENZYME HOMOLOG ASLB-RELATED"/>
    <property type="match status" value="1"/>
</dbReference>
<keyword evidence="5" id="KW-0408">Iron</keyword>
<dbReference type="GO" id="GO:0016491">
    <property type="term" value="F:oxidoreductase activity"/>
    <property type="evidence" value="ECO:0007669"/>
    <property type="project" value="InterPro"/>
</dbReference>
<dbReference type="SFLD" id="SFLDG01386">
    <property type="entry name" value="main_SPASM_domain-containing"/>
    <property type="match status" value="1"/>
</dbReference>
<name>A0A379C4C3_9FIRM</name>
<evidence type="ECO:0000256" key="5">
    <source>
        <dbReference type="ARBA" id="ARBA00023004"/>
    </source>
</evidence>
<organism evidence="9 10">
    <name type="scientific">Peptoniphilus lacrimalis</name>
    <dbReference type="NCBI Taxonomy" id="33031"/>
    <lineage>
        <taxon>Bacteria</taxon>
        <taxon>Bacillati</taxon>
        <taxon>Bacillota</taxon>
        <taxon>Tissierellia</taxon>
        <taxon>Tissierellales</taxon>
        <taxon>Peptoniphilaceae</taxon>
        <taxon>Peptoniphilus</taxon>
    </lineage>
</organism>
<dbReference type="SFLD" id="SFLDS00029">
    <property type="entry name" value="Radical_SAM"/>
    <property type="match status" value="1"/>
</dbReference>
<protein>
    <submittedName>
        <fullName evidence="9">Anaerobic sulfatase-maturating enzyme homolog YdeM</fullName>
    </submittedName>
</protein>
<evidence type="ECO:0000313" key="9">
    <source>
        <dbReference type="EMBL" id="SUB56961.1"/>
    </source>
</evidence>
<evidence type="ECO:0000256" key="7">
    <source>
        <dbReference type="ARBA" id="ARBA00023601"/>
    </source>
</evidence>
<comment type="cofactor">
    <cofactor evidence="1">
        <name>[4Fe-4S] cluster</name>
        <dbReference type="ChEBI" id="CHEBI:49883"/>
    </cofactor>
</comment>
<evidence type="ECO:0000256" key="6">
    <source>
        <dbReference type="ARBA" id="ARBA00023014"/>
    </source>
</evidence>
<dbReference type="PROSITE" id="PS51918">
    <property type="entry name" value="RADICAL_SAM"/>
    <property type="match status" value="1"/>
</dbReference>
<evidence type="ECO:0000313" key="10">
    <source>
        <dbReference type="Proteomes" id="UP000255517"/>
    </source>
</evidence>
<evidence type="ECO:0000256" key="2">
    <source>
        <dbReference type="ARBA" id="ARBA00022485"/>
    </source>
</evidence>
<dbReference type="EMBL" id="UGSZ01000001">
    <property type="protein sequence ID" value="SUB56961.1"/>
    <property type="molecule type" value="Genomic_DNA"/>
</dbReference>
<keyword evidence="2" id="KW-0004">4Fe-4S</keyword>
<dbReference type="STRING" id="1122949.GCA_000378725_01496"/>
<dbReference type="InterPro" id="IPR000385">
    <property type="entry name" value="MoaA_NifB_PqqE_Fe-S-bd_CS"/>
</dbReference>
<dbReference type="InterPro" id="IPR013785">
    <property type="entry name" value="Aldolase_TIM"/>
</dbReference>
<proteinExistence type="inferred from homology"/>
<evidence type="ECO:0000256" key="3">
    <source>
        <dbReference type="ARBA" id="ARBA00022691"/>
    </source>
</evidence>
<dbReference type="Pfam" id="PF13186">
    <property type="entry name" value="SPASM"/>
    <property type="match status" value="1"/>
</dbReference>
<dbReference type="OrthoDB" id="9763993at2"/>
<accession>A0A379C4C3</accession>
<keyword evidence="6" id="KW-0411">Iron-sulfur</keyword>
<dbReference type="SMART" id="SM00729">
    <property type="entry name" value="Elp3"/>
    <property type="match status" value="1"/>
</dbReference>
<dbReference type="InterPro" id="IPR023885">
    <property type="entry name" value="4Fe4S-binding_SPASM_dom"/>
</dbReference>
<dbReference type="GO" id="GO:0032324">
    <property type="term" value="P:molybdopterin cofactor biosynthetic process"/>
    <property type="evidence" value="ECO:0007669"/>
    <property type="project" value="UniProtKB-ARBA"/>
</dbReference>
<dbReference type="SFLD" id="SFLDG01067">
    <property type="entry name" value="SPASM/twitch_domain_containing"/>
    <property type="match status" value="1"/>
</dbReference>
<evidence type="ECO:0000259" key="8">
    <source>
        <dbReference type="PROSITE" id="PS51918"/>
    </source>
</evidence>
<feature type="domain" description="Radical SAM core" evidence="8">
    <location>
        <begin position="118"/>
        <end position="352"/>
    </location>
</feature>
<comment type="similarity">
    <text evidence="7">Belongs to the radical SAM superfamily. Anaerobic sulfatase-maturating enzyme family.</text>
</comment>
<keyword evidence="3" id="KW-0949">S-adenosyl-L-methionine</keyword>
<dbReference type="InterPro" id="IPR006638">
    <property type="entry name" value="Elp3/MiaA/NifB-like_rSAM"/>
</dbReference>
<dbReference type="SFLD" id="SFLDG01384">
    <property type="entry name" value="thioether_bond_formation_requi"/>
    <property type="match status" value="1"/>
</dbReference>
<dbReference type="GO" id="GO:0046872">
    <property type="term" value="F:metal ion binding"/>
    <property type="evidence" value="ECO:0007669"/>
    <property type="project" value="UniProtKB-KW"/>
</dbReference>